<comment type="caution">
    <text evidence="1">The sequence shown here is derived from an EMBL/GenBank/DDBJ whole genome shotgun (WGS) entry which is preliminary data.</text>
</comment>
<protein>
    <submittedName>
        <fullName evidence="1">Uncharacterized protein</fullName>
    </submittedName>
</protein>
<name>A0A2S9TMK0_9BACT</name>
<dbReference type="AlphaFoldDB" id="A0A2S9TMK0"/>
<evidence type="ECO:0000313" key="1">
    <source>
        <dbReference type="EMBL" id="PRN00079.1"/>
    </source>
</evidence>
<proteinExistence type="predicted"/>
<organism evidence="1 2">
    <name type="scientific">Aliarcobacter cryaerophilus</name>
    <dbReference type="NCBI Taxonomy" id="28198"/>
    <lineage>
        <taxon>Bacteria</taxon>
        <taxon>Pseudomonadati</taxon>
        <taxon>Campylobacterota</taxon>
        <taxon>Epsilonproteobacteria</taxon>
        <taxon>Campylobacterales</taxon>
        <taxon>Arcobacteraceae</taxon>
        <taxon>Aliarcobacter</taxon>
    </lineage>
</organism>
<sequence length="288" mass="34192">MKENKIEKWISDSNQNNANPILILNVKEQDIENILKSIKKLNNIKRHFFVNKIDCMQQENKFSLINQILIIQKNHYILIKEIKEHIKRKCIYIEDDRSIKIFINALDINRIDSCNEIKYEVIERTDFLTILQDKTSLRKFLFDRVEILEKIGIHVLDKHIEFYMLVIDYYIKHNVIAANLIHKLYQIANLDFVSSSRAIGDKISIICGVKSKATHISNISINLRKYVINNNIKVYDLNFNQIEYDTKLDIATKLLRLDSKDLTVEKISTITKLPFYEIEKLYKQKYIR</sequence>
<dbReference type="Proteomes" id="UP000238811">
    <property type="component" value="Unassembled WGS sequence"/>
</dbReference>
<gene>
    <name evidence="1" type="ORF">CJ668_08695</name>
</gene>
<accession>A0A2S9TMK0</accession>
<reference evidence="1 2" key="1">
    <citation type="submission" date="2017-09" db="EMBL/GenBank/DDBJ databases">
        <title>Reassesment of A. cryaerophilus.</title>
        <authorList>
            <person name="Perez-Cataluna A."/>
            <person name="Collado L."/>
            <person name="Salgado O."/>
            <person name="Lefinanco V."/>
            <person name="Figueras M.J."/>
        </authorList>
    </citation>
    <scope>NUCLEOTIDE SEQUENCE [LARGE SCALE GENOMIC DNA]</scope>
    <source>
        <strain evidence="1 2">LMG 10229</strain>
    </source>
</reference>
<evidence type="ECO:0000313" key="2">
    <source>
        <dbReference type="Proteomes" id="UP000238811"/>
    </source>
</evidence>
<dbReference type="EMBL" id="NXGD01000009">
    <property type="protein sequence ID" value="PRN00079.1"/>
    <property type="molecule type" value="Genomic_DNA"/>
</dbReference>